<comment type="caution">
    <text evidence="7">The sequence shown here is derived from an EMBL/GenBank/DDBJ whole genome shotgun (WGS) entry which is preliminary data.</text>
</comment>
<dbReference type="NCBIfam" id="NF004359">
    <property type="entry name" value="PRK05738.1-3"/>
    <property type="match status" value="1"/>
</dbReference>
<dbReference type="NCBIfam" id="NF004363">
    <property type="entry name" value="PRK05738.2-4"/>
    <property type="match status" value="1"/>
</dbReference>
<gene>
    <name evidence="6" type="primary">rplW</name>
    <name evidence="7" type="ORF">TPSD3_03550</name>
</gene>
<dbReference type="InterPro" id="IPR013025">
    <property type="entry name" value="Ribosomal_uL23-like"/>
</dbReference>
<reference evidence="7 8" key="1">
    <citation type="submission" date="2016-12" db="EMBL/GenBank/DDBJ databases">
        <title>Thioflexothrix psekupsii D3 genome sequencing and assembly.</title>
        <authorList>
            <person name="Fomenkov A."/>
            <person name="Vincze T."/>
            <person name="Grabovich M."/>
            <person name="Anton B.P."/>
            <person name="Dubinina G."/>
            <person name="Orlova M."/>
            <person name="Belousova E."/>
            <person name="Roberts R.J."/>
        </authorList>
    </citation>
    <scope>NUCLEOTIDE SEQUENCE [LARGE SCALE GENOMIC DNA]</scope>
    <source>
        <strain evidence="7">D3</strain>
    </source>
</reference>
<keyword evidence="4 6" id="KW-0689">Ribosomal protein</keyword>
<dbReference type="SUPFAM" id="SSF54189">
    <property type="entry name" value="Ribosomal proteins S24e, L23 and L15e"/>
    <property type="match status" value="1"/>
</dbReference>
<dbReference type="OrthoDB" id="9793353at2"/>
<dbReference type="GO" id="GO:0005840">
    <property type="term" value="C:ribosome"/>
    <property type="evidence" value="ECO:0007669"/>
    <property type="project" value="UniProtKB-KW"/>
</dbReference>
<dbReference type="FunFam" id="3.30.70.330:FF:000001">
    <property type="entry name" value="50S ribosomal protein L23"/>
    <property type="match status" value="1"/>
</dbReference>
<dbReference type="HAMAP" id="MF_01369_B">
    <property type="entry name" value="Ribosomal_uL23_B"/>
    <property type="match status" value="1"/>
</dbReference>
<dbReference type="GO" id="GO:1990904">
    <property type="term" value="C:ribonucleoprotein complex"/>
    <property type="evidence" value="ECO:0007669"/>
    <property type="project" value="UniProtKB-KW"/>
</dbReference>
<dbReference type="GO" id="GO:0019843">
    <property type="term" value="F:rRNA binding"/>
    <property type="evidence" value="ECO:0007669"/>
    <property type="project" value="UniProtKB-UniRule"/>
</dbReference>
<name>A0A251XC40_9GAMM</name>
<keyword evidence="2 6" id="KW-0699">rRNA-binding</keyword>
<proteinExistence type="inferred from homology"/>
<evidence type="ECO:0000313" key="7">
    <source>
        <dbReference type="EMBL" id="OUD15606.1"/>
    </source>
</evidence>
<dbReference type="InterPro" id="IPR012678">
    <property type="entry name" value="Ribosomal_uL23/eL15/eS24_sf"/>
</dbReference>
<comment type="similarity">
    <text evidence="1 6">Belongs to the universal ribosomal protein uL23 family.</text>
</comment>
<evidence type="ECO:0000256" key="3">
    <source>
        <dbReference type="ARBA" id="ARBA00022884"/>
    </source>
</evidence>
<dbReference type="Pfam" id="PF00276">
    <property type="entry name" value="Ribosomal_L23"/>
    <property type="match status" value="1"/>
</dbReference>
<dbReference type="GO" id="GO:0003735">
    <property type="term" value="F:structural constituent of ribosome"/>
    <property type="evidence" value="ECO:0007669"/>
    <property type="project" value="InterPro"/>
</dbReference>
<comment type="subunit">
    <text evidence="6">Part of the 50S ribosomal subunit. Contacts protein L29, and trigger factor when it is bound to the ribosome.</text>
</comment>
<keyword evidence="3 6" id="KW-0694">RNA-binding</keyword>
<dbReference type="Gene3D" id="3.30.70.330">
    <property type="match status" value="1"/>
</dbReference>
<organism evidence="7 8">
    <name type="scientific">Thioflexithrix psekupsensis</name>
    <dbReference type="NCBI Taxonomy" id="1570016"/>
    <lineage>
        <taxon>Bacteria</taxon>
        <taxon>Pseudomonadati</taxon>
        <taxon>Pseudomonadota</taxon>
        <taxon>Gammaproteobacteria</taxon>
        <taxon>Thiotrichales</taxon>
        <taxon>Thioflexithrix</taxon>
    </lineage>
</organism>
<evidence type="ECO:0000256" key="6">
    <source>
        <dbReference type="HAMAP-Rule" id="MF_01369"/>
    </source>
</evidence>
<dbReference type="AlphaFoldDB" id="A0A251XC40"/>
<sequence>MNTTQKMRLMQILLAPRVSEKTTVVAEQGQHVFTVLPDATKAEVKQAVEMMFNVKVASVQTLNVKGKRKNFGRTRGKRSDWKKAYVCLQPGFDINLIGE</sequence>
<keyword evidence="5 6" id="KW-0687">Ribonucleoprotein</keyword>
<evidence type="ECO:0000256" key="4">
    <source>
        <dbReference type="ARBA" id="ARBA00022980"/>
    </source>
</evidence>
<dbReference type="InterPro" id="IPR012677">
    <property type="entry name" value="Nucleotide-bd_a/b_plait_sf"/>
</dbReference>
<protein>
    <recommendedName>
        <fullName evidence="6">Large ribosomal subunit protein uL23</fullName>
    </recommendedName>
</protein>
<accession>A0A251XC40</accession>
<dbReference type="Proteomes" id="UP000194798">
    <property type="component" value="Unassembled WGS sequence"/>
</dbReference>
<dbReference type="RefSeq" id="WP_086487205.1">
    <property type="nucleotide sequence ID" value="NZ_MSLT01000006.1"/>
</dbReference>
<dbReference type="PANTHER" id="PTHR11620">
    <property type="entry name" value="60S RIBOSOMAL PROTEIN L23A"/>
    <property type="match status" value="1"/>
</dbReference>
<dbReference type="EMBL" id="MSLT01000006">
    <property type="protein sequence ID" value="OUD15606.1"/>
    <property type="molecule type" value="Genomic_DNA"/>
</dbReference>
<dbReference type="GO" id="GO:0006412">
    <property type="term" value="P:translation"/>
    <property type="evidence" value="ECO:0007669"/>
    <property type="project" value="UniProtKB-UniRule"/>
</dbReference>
<evidence type="ECO:0000256" key="2">
    <source>
        <dbReference type="ARBA" id="ARBA00022730"/>
    </source>
</evidence>
<evidence type="ECO:0000313" key="8">
    <source>
        <dbReference type="Proteomes" id="UP000194798"/>
    </source>
</evidence>
<comment type="function">
    <text evidence="6">One of the early assembly proteins it binds 23S rRNA. One of the proteins that surrounds the polypeptide exit tunnel on the outside of the ribosome. Forms the main docking site for trigger factor binding to the ribosome.</text>
</comment>
<keyword evidence="8" id="KW-1185">Reference proteome</keyword>
<evidence type="ECO:0000256" key="1">
    <source>
        <dbReference type="ARBA" id="ARBA00006700"/>
    </source>
</evidence>
<evidence type="ECO:0000256" key="5">
    <source>
        <dbReference type="ARBA" id="ARBA00023274"/>
    </source>
</evidence>